<keyword evidence="1" id="KW-1133">Transmembrane helix</keyword>
<reference evidence="2" key="1">
    <citation type="submission" date="2020-10" db="EMBL/GenBank/DDBJ databases">
        <authorList>
            <person name="Gilroy R."/>
        </authorList>
    </citation>
    <scope>NUCLEOTIDE SEQUENCE</scope>
    <source>
        <strain evidence="2">CHK165-10780</strain>
    </source>
</reference>
<organism evidence="2 3">
    <name type="scientific">Candidatus Faecenecus gallistercoris</name>
    <dbReference type="NCBI Taxonomy" id="2840793"/>
    <lineage>
        <taxon>Bacteria</taxon>
        <taxon>Bacillati</taxon>
        <taxon>Bacillota</taxon>
        <taxon>Bacillota incertae sedis</taxon>
        <taxon>Candidatus Faecenecus</taxon>
    </lineage>
</organism>
<dbReference type="EMBL" id="DVFU01000076">
    <property type="protein sequence ID" value="HIQ64876.1"/>
    <property type="molecule type" value="Genomic_DNA"/>
</dbReference>
<keyword evidence="1" id="KW-0812">Transmembrane</keyword>
<evidence type="ECO:0000313" key="3">
    <source>
        <dbReference type="Proteomes" id="UP000886725"/>
    </source>
</evidence>
<evidence type="ECO:0000256" key="1">
    <source>
        <dbReference type="SAM" id="Phobius"/>
    </source>
</evidence>
<protein>
    <submittedName>
        <fullName evidence="2">Uncharacterized protein</fullName>
    </submittedName>
</protein>
<dbReference type="PROSITE" id="PS51257">
    <property type="entry name" value="PROKAR_LIPOPROTEIN"/>
    <property type="match status" value="1"/>
</dbReference>
<reference evidence="2" key="2">
    <citation type="journal article" date="2021" name="PeerJ">
        <title>Extensive microbial diversity within the chicken gut microbiome revealed by metagenomics and culture.</title>
        <authorList>
            <person name="Gilroy R."/>
            <person name="Ravi A."/>
            <person name="Getino M."/>
            <person name="Pursley I."/>
            <person name="Horton D.L."/>
            <person name="Alikhan N.F."/>
            <person name="Baker D."/>
            <person name="Gharbi K."/>
            <person name="Hall N."/>
            <person name="Watson M."/>
            <person name="Adriaenssens E.M."/>
            <person name="Foster-Nyarko E."/>
            <person name="Jarju S."/>
            <person name="Secka A."/>
            <person name="Antonio M."/>
            <person name="Oren A."/>
            <person name="Chaudhuri R.R."/>
            <person name="La Ragione R."/>
            <person name="Hildebrand F."/>
            <person name="Pallen M.J."/>
        </authorList>
    </citation>
    <scope>NUCLEOTIDE SEQUENCE</scope>
    <source>
        <strain evidence="2">CHK165-10780</strain>
    </source>
</reference>
<gene>
    <name evidence="2" type="ORF">IAC85_03965</name>
</gene>
<feature type="transmembrane region" description="Helical" evidence="1">
    <location>
        <begin position="7"/>
        <end position="29"/>
    </location>
</feature>
<dbReference type="Proteomes" id="UP000886725">
    <property type="component" value="Unassembled WGS sequence"/>
</dbReference>
<proteinExistence type="predicted"/>
<name>A0A9D0Z0M7_9FIRM</name>
<evidence type="ECO:0000313" key="2">
    <source>
        <dbReference type="EMBL" id="HIQ64876.1"/>
    </source>
</evidence>
<accession>A0A9D0Z0M7</accession>
<dbReference type="AlphaFoldDB" id="A0A9D0Z0M7"/>
<keyword evidence="1" id="KW-0472">Membrane</keyword>
<sequence>MRRNARTIFILVCLGLIGCFGCFTIWNHYKDNVENDNTCEFTRTYRLLLITPTENEDDFYVTLQNTEGVQTVLVNNEEKLELEEGQIYEFVFRKGNSIIEDTIQSIFDNTDLVEIKKTDCTLEDGINEPICS</sequence>
<comment type="caution">
    <text evidence="2">The sequence shown here is derived from an EMBL/GenBank/DDBJ whole genome shotgun (WGS) entry which is preliminary data.</text>
</comment>